<keyword evidence="2" id="KW-0285">Flavoprotein</keyword>
<dbReference type="PIRSF" id="PIRSF000350">
    <property type="entry name" value="Mercury_reductase_MerA"/>
    <property type="match status" value="1"/>
</dbReference>
<evidence type="ECO:0000256" key="2">
    <source>
        <dbReference type="ARBA" id="ARBA00022630"/>
    </source>
</evidence>
<dbReference type="EMBL" id="JAHHHD010000004">
    <property type="protein sequence ID" value="MBW4658081.1"/>
    <property type="molecule type" value="Genomic_DNA"/>
</dbReference>
<evidence type="ECO:0000256" key="4">
    <source>
        <dbReference type="PIRSR" id="PIRSR000350-3"/>
    </source>
</evidence>
<dbReference type="PANTHER" id="PTHR43014:SF2">
    <property type="entry name" value="MERCURIC REDUCTASE"/>
    <property type="match status" value="1"/>
</dbReference>
<dbReference type="InterPro" id="IPR004099">
    <property type="entry name" value="Pyr_nucl-diS_OxRdtase_dimer"/>
</dbReference>
<evidence type="ECO:0000313" key="8">
    <source>
        <dbReference type="Proteomes" id="UP000757435"/>
    </source>
</evidence>
<sequence length="482" mass="52762">MTSYDYDLVIVGGSAIGRYAAAQAAQTARVALVEPETPNYLSALYHSTFLHAAQLSHQIRRSPHWGLGCNPKWEESGCLPLQWQETLAWAKGAADSLEDQSTEGNLALLAASGVDVIVGQGEFLRRPRWGFSVKGRLLRSRSFLLAPEAPCSIPDLAGLETVPYLTLETLWQQPWQTLPDRLAIVGSDPRGIELAQAFNRLGTRVALISPHPLLPSEDREAANLIQAQLEAEGVDIFTQAIVRQIHLSDRSSEIQVGLEWSDRELHHTVKADALLLATPPQIDLASLNLDSVGVEWQPHGIIVNHKLQTRNPDIYACGAALGGYADLAIARHEATVALKNARSPRSFRSLFLKKSTVRYEQVPFVLNTAPELARVGLTEIQARRHYGADVRLLKQFTKTLPKAQIQGETTGFCKLIVRRNGEILGAHWIGTHASEGIGTIALAIQQNIKIQAIAQLSLPGFTHAEVLQAIAQQFASCKSLSL</sequence>
<dbReference type="InterPro" id="IPR001100">
    <property type="entry name" value="Pyr_nuc-diS_OxRdtase"/>
</dbReference>
<feature type="domain" description="FAD/NAD(P)-binding" evidence="6">
    <location>
        <begin position="6"/>
        <end position="331"/>
    </location>
</feature>
<dbReference type="InterPro" id="IPR016156">
    <property type="entry name" value="FAD/NAD-linked_Rdtase_dimer_sf"/>
</dbReference>
<dbReference type="AlphaFoldDB" id="A0A951QA41"/>
<dbReference type="Gene3D" id="3.50.50.60">
    <property type="entry name" value="FAD/NAD(P)-binding domain"/>
    <property type="match status" value="2"/>
</dbReference>
<dbReference type="SUPFAM" id="SSF55424">
    <property type="entry name" value="FAD/NAD-linked reductases, dimerisation (C-terminal) domain"/>
    <property type="match status" value="1"/>
</dbReference>
<feature type="binding site" evidence="4">
    <location>
        <begin position="186"/>
        <end position="193"/>
    </location>
    <ligand>
        <name>NAD(+)</name>
        <dbReference type="ChEBI" id="CHEBI:57540"/>
    </ligand>
</feature>
<dbReference type="Gene3D" id="3.30.390.30">
    <property type="match status" value="1"/>
</dbReference>
<evidence type="ECO:0000259" key="5">
    <source>
        <dbReference type="Pfam" id="PF02852"/>
    </source>
</evidence>
<comment type="caution">
    <text evidence="7">The sequence shown here is derived from an EMBL/GenBank/DDBJ whole genome shotgun (WGS) entry which is preliminary data.</text>
</comment>
<keyword evidence="3 4" id="KW-0274">FAD</keyword>
<dbReference type="Pfam" id="PF02852">
    <property type="entry name" value="Pyr_redox_dim"/>
    <property type="match status" value="1"/>
</dbReference>
<dbReference type="InterPro" id="IPR036188">
    <property type="entry name" value="FAD/NAD-bd_sf"/>
</dbReference>
<evidence type="ECO:0000313" key="7">
    <source>
        <dbReference type="EMBL" id="MBW4658081.1"/>
    </source>
</evidence>
<name>A0A951QA41_9CYAN</name>
<feature type="domain" description="Pyridine nucleotide-disulphide oxidoreductase dimerisation" evidence="5">
    <location>
        <begin position="362"/>
        <end position="467"/>
    </location>
</feature>
<dbReference type="InterPro" id="IPR023753">
    <property type="entry name" value="FAD/NAD-binding_dom"/>
</dbReference>
<reference evidence="7" key="1">
    <citation type="submission" date="2021-05" db="EMBL/GenBank/DDBJ databases">
        <authorList>
            <person name="Pietrasiak N."/>
            <person name="Ward R."/>
            <person name="Stajich J.E."/>
            <person name="Kurbessoian T."/>
        </authorList>
    </citation>
    <scope>NUCLEOTIDE SEQUENCE</scope>
    <source>
        <strain evidence="7">UHER 2000/2452</strain>
    </source>
</reference>
<proteinExistence type="inferred from homology"/>
<dbReference type="Pfam" id="PF07992">
    <property type="entry name" value="Pyr_redox_2"/>
    <property type="match status" value="1"/>
</dbReference>
<gene>
    <name evidence="7" type="ORF">KME15_05365</name>
</gene>
<dbReference type="PRINTS" id="PR00411">
    <property type="entry name" value="PNDRDTASEI"/>
</dbReference>
<evidence type="ECO:0000259" key="6">
    <source>
        <dbReference type="Pfam" id="PF07992"/>
    </source>
</evidence>
<dbReference type="Proteomes" id="UP000757435">
    <property type="component" value="Unassembled WGS sequence"/>
</dbReference>
<keyword evidence="4" id="KW-0547">Nucleotide-binding</keyword>
<keyword evidence="4" id="KW-0520">NAD</keyword>
<dbReference type="PRINTS" id="PR00368">
    <property type="entry name" value="FADPNR"/>
</dbReference>
<dbReference type="PANTHER" id="PTHR43014">
    <property type="entry name" value="MERCURIC REDUCTASE"/>
    <property type="match status" value="1"/>
</dbReference>
<feature type="binding site" evidence="4">
    <location>
        <position position="121"/>
    </location>
    <ligand>
        <name>FAD</name>
        <dbReference type="ChEBI" id="CHEBI:57692"/>
    </ligand>
</feature>
<comment type="cofactor">
    <cofactor evidence="4">
        <name>FAD</name>
        <dbReference type="ChEBI" id="CHEBI:57692"/>
    </cofactor>
    <text evidence="4">Binds 1 FAD per subunit.</text>
</comment>
<dbReference type="GO" id="GO:0050660">
    <property type="term" value="F:flavin adenine dinucleotide binding"/>
    <property type="evidence" value="ECO:0007669"/>
    <property type="project" value="TreeGrafter"/>
</dbReference>
<dbReference type="SUPFAM" id="SSF51905">
    <property type="entry name" value="FAD/NAD(P)-binding domain"/>
    <property type="match status" value="1"/>
</dbReference>
<evidence type="ECO:0000256" key="1">
    <source>
        <dbReference type="ARBA" id="ARBA00007532"/>
    </source>
</evidence>
<organism evidence="7 8">
    <name type="scientific">Drouetiella hepatica Uher 2000/2452</name>
    <dbReference type="NCBI Taxonomy" id="904376"/>
    <lineage>
        <taxon>Bacteria</taxon>
        <taxon>Bacillati</taxon>
        <taxon>Cyanobacteriota</taxon>
        <taxon>Cyanophyceae</taxon>
        <taxon>Oculatellales</taxon>
        <taxon>Oculatellaceae</taxon>
        <taxon>Drouetiella</taxon>
    </lineage>
</organism>
<dbReference type="GO" id="GO:0003955">
    <property type="term" value="F:NAD(P)H dehydrogenase (quinone) activity"/>
    <property type="evidence" value="ECO:0007669"/>
    <property type="project" value="TreeGrafter"/>
</dbReference>
<protein>
    <submittedName>
        <fullName evidence="7">NAD(P)/FAD-dependent oxidoreductase</fullName>
    </submittedName>
</protein>
<accession>A0A951QA41</accession>
<reference evidence="7" key="2">
    <citation type="journal article" date="2022" name="Microbiol. Resour. Announc.">
        <title>Metagenome Sequencing to Explore Phylogenomics of Terrestrial Cyanobacteria.</title>
        <authorList>
            <person name="Ward R.D."/>
            <person name="Stajich J.E."/>
            <person name="Johansen J.R."/>
            <person name="Huntemann M."/>
            <person name="Clum A."/>
            <person name="Foster B."/>
            <person name="Foster B."/>
            <person name="Roux S."/>
            <person name="Palaniappan K."/>
            <person name="Varghese N."/>
            <person name="Mukherjee S."/>
            <person name="Reddy T.B.K."/>
            <person name="Daum C."/>
            <person name="Copeland A."/>
            <person name="Chen I.A."/>
            <person name="Ivanova N.N."/>
            <person name="Kyrpides N.C."/>
            <person name="Shapiro N."/>
            <person name="Eloe-Fadrosh E.A."/>
            <person name="Pietrasiak N."/>
        </authorList>
    </citation>
    <scope>NUCLEOTIDE SEQUENCE</scope>
    <source>
        <strain evidence="7">UHER 2000/2452</strain>
    </source>
</reference>
<evidence type="ECO:0000256" key="3">
    <source>
        <dbReference type="ARBA" id="ARBA00022827"/>
    </source>
</evidence>
<comment type="similarity">
    <text evidence="1">Belongs to the class-I pyridine nucleotide-disulfide oxidoreductase family.</text>
</comment>